<evidence type="ECO:0000313" key="3">
    <source>
        <dbReference type="Proteomes" id="UP000257139"/>
    </source>
</evidence>
<evidence type="ECO:0000313" key="2">
    <source>
        <dbReference type="EMBL" id="SPC21155.1"/>
    </source>
</evidence>
<evidence type="ECO:0000256" key="1">
    <source>
        <dbReference type="SAM" id="MobiDB-lite"/>
    </source>
</evidence>
<protein>
    <submittedName>
        <fullName evidence="2">Uncharacterized protein</fullName>
    </submittedName>
</protein>
<accession>A0A7Z7JD69</accession>
<gene>
    <name evidence="2" type="ORF">CBM2594_B10259</name>
</gene>
<feature type="region of interest" description="Disordered" evidence="1">
    <location>
        <begin position="38"/>
        <end position="72"/>
    </location>
</feature>
<dbReference type="AlphaFoldDB" id="A0A7Z7JD69"/>
<dbReference type="EMBL" id="LT978514">
    <property type="protein sequence ID" value="SPC21155.1"/>
    <property type="molecule type" value="Genomic_DNA"/>
</dbReference>
<proteinExistence type="predicted"/>
<reference evidence="2 3" key="1">
    <citation type="submission" date="2018-01" db="EMBL/GenBank/DDBJ databases">
        <authorList>
            <person name="Clerissi C."/>
        </authorList>
    </citation>
    <scope>NUCLEOTIDE SEQUENCE [LARGE SCALE GENOMIC DNA]</scope>
    <source>
        <strain evidence="2">Cupriavidus taiwanensis STM 6021</strain>
    </source>
</reference>
<sequence length="72" mass="8132">MRRIVCTQSGLLASQILRRRKRAAREGVVHCKGNADRRGMGCPDFVPENKVGSARRSRGRGQRQRTRCEHTG</sequence>
<dbReference type="Proteomes" id="UP000257139">
    <property type="component" value="Chromosome CBM2594_b"/>
</dbReference>
<feature type="compositionally biased region" description="Basic residues" evidence="1">
    <location>
        <begin position="53"/>
        <end position="65"/>
    </location>
</feature>
<name>A0A7Z7JD69_9BURK</name>
<organism evidence="2 3">
    <name type="scientific">Cupriavidus taiwanensis</name>
    <dbReference type="NCBI Taxonomy" id="164546"/>
    <lineage>
        <taxon>Bacteria</taxon>
        <taxon>Pseudomonadati</taxon>
        <taxon>Pseudomonadota</taxon>
        <taxon>Betaproteobacteria</taxon>
        <taxon>Burkholderiales</taxon>
        <taxon>Burkholderiaceae</taxon>
        <taxon>Cupriavidus</taxon>
    </lineage>
</organism>